<name>A0A7W7WS13_9ACTN</name>
<feature type="domain" description="DUF6603" evidence="2">
    <location>
        <begin position="483"/>
        <end position="1069"/>
    </location>
</feature>
<feature type="compositionally biased region" description="Polar residues" evidence="1">
    <location>
        <begin position="280"/>
        <end position="289"/>
    </location>
</feature>
<keyword evidence="4" id="KW-1185">Reference proteome</keyword>
<comment type="caution">
    <text evidence="3">The sequence shown here is derived from an EMBL/GenBank/DDBJ whole genome shotgun (WGS) entry which is preliminary data.</text>
</comment>
<evidence type="ECO:0000313" key="4">
    <source>
        <dbReference type="Proteomes" id="UP000578819"/>
    </source>
</evidence>
<organism evidence="3 4">
    <name type="scientific">Micromonospora polyrhachis</name>
    <dbReference type="NCBI Taxonomy" id="1282883"/>
    <lineage>
        <taxon>Bacteria</taxon>
        <taxon>Bacillati</taxon>
        <taxon>Actinomycetota</taxon>
        <taxon>Actinomycetes</taxon>
        <taxon>Micromonosporales</taxon>
        <taxon>Micromonosporaceae</taxon>
        <taxon>Micromonospora</taxon>
    </lineage>
</organism>
<evidence type="ECO:0000256" key="1">
    <source>
        <dbReference type="SAM" id="MobiDB-lite"/>
    </source>
</evidence>
<dbReference type="AlphaFoldDB" id="A0A7W7WS13"/>
<dbReference type="RefSeq" id="WP_184537625.1">
    <property type="nucleotide sequence ID" value="NZ_JACHJW010000001.1"/>
</dbReference>
<evidence type="ECO:0000313" key="3">
    <source>
        <dbReference type="EMBL" id="MBB4961831.1"/>
    </source>
</evidence>
<feature type="region of interest" description="Disordered" evidence="1">
    <location>
        <begin position="1186"/>
        <end position="1209"/>
    </location>
</feature>
<sequence>MSDEEEPKNFFTQLWGEAQLLAEPVLGAYDPWRRARLMRALGWDLEAISGVDARAFEEWVGKIGPALESLTEALADLKLDSLANVIKIGEAFGAAYGQISALPPAVEGKLPDLDGLPEELADDLLDYLLLTYLNRRVPWTVPLLALLGLVTPAAEQSPSLPMPPGDVPIRLPRRRDELHLDRIVDMIAKPGEYFKARYAPAGWDTPEGVELMAARLLPRLAHLLRALGVDAAQGVRPGIGPDQGEAGLRLADSLLRVRFSGLRTPGGDPPPTALHAPGESSPTAPTNGGATSLAELAAAAWQPTFGVGLTLGLASWDGLLTAIVAPTGEVNLTGSFGSWNVATELAGAGPAIAINSNGVDIAGGSPSLKFSAEIARIAPEGEAGWVFGATEGTHLAVGQVVLSARAALGTGRDDLEFTLRAGRAELVVKAGDGDGLLAKLLPADGLRLAFELGVGWSLRAGLHLAGATALAADYPMHLSRWGIHLEGLRIALAADSRTKRVSLVVSTSIRAELGPLHATVDHIGVRADLTFPPAVPAGAGGEARTGNLGIADLAPRFKMPDGVGLRIDNGFVSGGGYLFVDEARGMYAGALQLGIATKSGIAPMRGFQLQTVAVLNTRNTDGSRLTEADGGKTFSLLVVGTFQWFPGLMLFWGISITGLGLVVGYNRRSNPDEVRNAARAGTLDALLFPEDVVGRAPAVIATLSRIFPVDTTGTVVGAMVRLNFLSGQVVADLAVLVEFPDPVRILLLGKLVIDFKDAGKLRLDSAGIVDFARKEITLDAALIDSKLFGRPVSGEMAMRARWGADKAFALAIGGFHPRFPAPTGFPTLKRFNISLRKSGKGLNLEAYLAVTSNTAQFGAQLLVHFEGGGFLIDGRAWLDVMFQFKPFWFSVEIGATVSLKFKGTELLAINLFIALSGPGPWRAKGEARIKFLFWEASAKFDWTDDAGHPHVHEPTYINAADELVKPALTGPGAWDAGPAVTGAEPVSLRAIEAGEALLLSPGMLLGVRENVVPLDVELQRIGTSRIRGANRFTLTDVHVGHGDGAVRGTLGAELFDDFAPGQFRDLTPEEQMVTPGLERLAAGRTVRLPNGTTLPATEDTVFVGLAGDEAYDRVIIDDPDDAGRPMPAQQAGLARHGGPDTGGLLARFAATGPAANARTRTTGATRFTGAPLGLVDAGPSWVPARATRPAGGGRWATSRATSATHGRHSAADLDDRFAAAPVATATEAAATAPRGDRAARIRRAAVPVPRPTIALVEPRERY</sequence>
<dbReference type="Proteomes" id="UP000578819">
    <property type="component" value="Unassembled WGS sequence"/>
</dbReference>
<dbReference type="EMBL" id="JACHJW010000001">
    <property type="protein sequence ID" value="MBB4961831.1"/>
    <property type="molecule type" value="Genomic_DNA"/>
</dbReference>
<evidence type="ECO:0000259" key="2">
    <source>
        <dbReference type="Pfam" id="PF20248"/>
    </source>
</evidence>
<dbReference type="Pfam" id="PF20248">
    <property type="entry name" value="DUF6603"/>
    <property type="match status" value="1"/>
</dbReference>
<dbReference type="InterPro" id="IPR046538">
    <property type="entry name" value="DUF6603"/>
</dbReference>
<proteinExistence type="predicted"/>
<accession>A0A7W7WS13</accession>
<feature type="region of interest" description="Disordered" evidence="1">
    <location>
        <begin position="261"/>
        <end position="289"/>
    </location>
</feature>
<reference evidence="3 4" key="1">
    <citation type="submission" date="2020-08" db="EMBL/GenBank/DDBJ databases">
        <title>Sequencing the genomes of 1000 actinobacteria strains.</title>
        <authorList>
            <person name="Klenk H.-P."/>
        </authorList>
    </citation>
    <scope>NUCLEOTIDE SEQUENCE [LARGE SCALE GENOMIC DNA]</scope>
    <source>
        <strain evidence="3 4">DSM 45886</strain>
    </source>
</reference>
<protein>
    <recommendedName>
        <fullName evidence="2">DUF6603 domain-containing protein</fullName>
    </recommendedName>
</protein>
<gene>
    <name evidence="3" type="ORF">FHR38_005564</name>
</gene>